<feature type="compositionally biased region" description="Low complexity" evidence="1">
    <location>
        <begin position="232"/>
        <end position="247"/>
    </location>
</feature>
<feature type="region of interest" description="Disordered" evidence="1">
    <location>
        <begin position="187"/>
        <end position="252"/>
    </location>
</feature>
<feature type="region of interest" description="Disordered" evidence="1">
    <location>
        <begin position="26"/>
        <end position="50"/>
    </location>
</feature>
<feature type="compositionally biased region" description="Polar residues" evidence="1">
    <location>
        <begin position="271"/>
        <end position="285"/>
    </location>
</feature>
<evidence type="ECO:0000313" key="3">
    <source>
        <dbReference type="Proteomes" id="UP001146351"/>
    </source>
</evidence>
<dbReference type="Proteomes" id="UP001146351">
    <property type="component" value="Unassembled WGS sequence"/>
</dbReference>
<dbReference type="GO" id="GO:0005634">
    <property type="term" value="C:nucleus"/>
    <property type="evidence" value="ECO:0007669"/>
    <property type="project" value="TreeGrafter"/>
</dbReference>
<keyword evidence="3" id="KW-1185">Reference proteome</keyword>
<reference evidence="2" key="1">
    <citation type="submission" date="2022-11" db="EMBL/GenBank/DDBJ databases">
        <authorList>
            <person name="Petersen C."/>
        </authorList>
    </citation>
    <scope>NUCLEOTIDE SEQUENCE</scope>
    <source>
        <strain evidence="2">IBT 21917</strain>
    </source>
</reference>
<evidence type="ECO:0008006" key="4">
    <source>
        <dbReference type="Google" id="ProtNLM"/>
    </source>
</evidence>
<dbReference type="InterPro" id="IPR007681">
    <property type="entry name" value="Mog1"/>
</dbReference>
<dbReference type="PANTHER" id="PTHR15837:SF5">
    <property type="entry name" value="NYN DOMAIN-CONTAINING PROTEIN"/>
    <property type="match status" value="1"/>
</dbReference>
<accession>A0A9W9I9N3</accession>
<dbReference type="AlphaFoldDB" id="A0A9W9I9N3"/>
<dbReference type="GO" id="GO:0031267">
    <property type="term" value="F:small GTPase binding"/>
    <property type="evidence" value="ECO:0007669"/>
    <property type="project" value="TreeGrafter"/>
</dbReference>
<dbReference type="OrthoDB" id="5590473at2759"/>
<gene>
    <name evidence="2" type="ORF">N7492_005483</name>
</gene>
<feature type="region of interest" description="Disordered" evidence="1">
    <location>
        <begin position="271"/>
        <end position="292"/>
    </location>
</feature>
<evidence type="ECO:0000313" key="2">
    <source>
        <dbReference type="EMBL" id="KAJ5172890.1"/>
    </source>
</evidence>
<proteinExistence type="predicted"/>
<comment type="caution">
    <text evidence="2">The sequence shown here is derived from an EMBL/GenBank/DDBJ whole genome shotgun (WGS) entry which is preliminary data.</text>
</comment>
<name>A0A9W9I9N3_9EURO</name>
<protein>
    <recommendedName>
        <fullName evidence="4">NYN domain-containing protein</fullName>
    </recommendedName>
</protein>
<dbReference type="GO" id="GO:0006606">
    <property type="term" value="P:protein import into nucleus"/>
    <property type="evidence" value="ECO:0007669"/>
    <property type="project" value="TreeGrafter"/>
</dbReference>
<dbReference type="PANTHER" id="PTHR15837">
    <property type="entry name" value="RAN GUANINE NUCLEOTIDE RELEASE FACTOR"/>
    <property type="match status" value="1"/>
</dbReference>
<dbReference type="GO" id="GO:0005085">
    <property type="term" value="F:guanyl-nucleotide exchange factor activity"/>
    <property type="evidence" value="ECO:0007669"/>
    <property type="project" value="TreeGrafter"/>
</dbReference>
<evidence type="ECO:0000256" key="1">
    <source>
        <dbReference type="SAM" id="MobiDB-lite"/>
    </source>
</evidence>
<dbReference type="CDD" id="cd18724">
    <property type="entry name" value="PIN_LabA-like"/>
    <property type="match status" value="1"/>
</dbReference>
<dbReference type="EMBL" id="JAPQKO010000003">
    <property type="protein sequence ID" value="KAJ5172890.1"/>
    <property type="molecule type" value="Genomic_DNA"/>
</dbReference>
<reference evidence="2" key="2">
    <citation type="journal article" date="2023" name="IMA Fungus">
        <title>Comparative genomic study of the Penicillium genus elucidates a diverse pangenome and 15 lateral gene transfer events.</title>
        <authorList>
            <person name="Petersen C."/>
            <person name="Sorensen T."/>
            <person name="Nielsen M.R."/>
            <person name="Sondergaard T.E."/>
            <person name="Sorensen J.L."/>
            <person name="Fitzpatrick D.A."/>
            <person name="Frisvad J.C."/>
            <person name="Nielsen K.L."/>
        </authorList>
    </citation>
    <scope>NUCLEOTIDE SEQUENCE</scope>
    <source>
        <strain evidence="2">IBT 21917</strain>
    </source>
</reference>
<sequence length="563" mass="62618">MLATEYTDLASNWDFTPVLDLLRSPTRGGISHSADNAESDLLSKERSRPKYSAEYTMGNTTSSLTTKRSHTKLGDFDSLWELLGQDYDPGDNANSWGKPLNNSDNSSPFLDIYPSCTPRNLHEQDKSHTFHHHHSESHSSHAFISMSNPSKLCVTKDTVAGHSLRSVTQLPAVTILKRAAYIDSRRSDATCPLPPTSSGANKDSGYFLETPTSNPKVKGGVKGWKSKHKSQPTSAESGPETESEPTTNIFDQPISKKSGVLTFVPLQVGTSDARNQSDDTPPSSFDDQEPGFRPDVVKNIVNGSGPIQVQSSVYKSATERRVFLMTKLIRDFPEYAELTASRHSISFMQGIQPIHVFVDMSNIMVGFHDSVKVARNIPITTRIRRVHMSFANLSLIMERGRPAAKRVLVGSDRLPSIDEAESLGYEANILDRVHKVKHTSRPYKSRKPGSHMAPGKLEMASAVGERWVEQGVDEILHLKILESLIDTVEPATIVLATGDAAEAEYSGGFMCQVERVLQRGWTVELVSFSQVTSNAYRRKEFRSKWGRQFRLIELDAYVEELFF</sequence>
<organism evidence="2 3">
    <name type="scientific">Penicillium capsulatum</name>
    <dbReference type="NCBI Taxonomy" id="69766"/>
    <lineage>
        <taxon>Eukaryota</taxon>
        <taxon>Fungi</taxon>
        <taxon>Dikarya</taxon>
        <taxon>Ascomycota</taxon>
        <taxon>Pezizomycotina</taxon>
        <taxon>Eurotiomycetes</taxon>
        <taxon>Eurotiomycetidae</taxon>
        <taxon>Eurotiales</taxon>
        <taxon>Aspergillaceae</taxon>
        <taxon>Penicillium</taxon>
    </lineage>
</organism>